<name>A0A811YB66_NYCPR</name>
<dbReference type="Proteomes" id="UP000645828">
    <property type="component" value="Unassembled WGS sequence"/>
</dbReference>
<accession>A0A811YB66</accession>
<gene>
    <name evidence="2" type="ORF">NYPRO_LOCUS7595</name>
</gene>
<feature type="compositionally biased region" description="Pro residues" evidence="1">
    <location>
        <begin position="40"/>
        <end position="52"/>
    </location>
</feature>
<dbReference type="EMBL" id="CAJHUB010000673">
    <property type="protein sequence ID" value="CAD7674800.1"/>
    <property type="molecule type" value="Genomic_DNA"/>
</dbReference>
<dbReference type="AlphaFoldDB" id="A0A811YB66"/>
<evidence type="ECO:0000256" key="1">
    <source>
        <dbReference type="SAM" id="MobiDB-lite"/>
    </source>
</evidence>
<comment type="caution">
    <text evidence="2">The sequence shown here is derived from an EMBL/GenBank/DDBJ whole genome shotgun (WGS) entry which is preliminary data.</text>
</comment>
<evidence type="ECO:0000313" key="3">
    <source>
        <dbReference type="Proteomes" id="UP000645828"/>
    </source>
</evidence>
<keyword evidence="3" id="KW-1185">Reference proteome</keyword>
<protein>
    <submittedName>
        <fullName evidence="2">(raccoon dog) hypothetical protein</fullName>
    </submittedName>
</protein>
<proteinExistence type="predicted"/>
<organism evidence="2 3">
    <name type="scientific">Nyctereutes procyonoides</name>
    <name type="common">Raccoon dog</name>
    <name type="synonym">Canis procyonoides</name>
    <dbReference type="NCBI Taxonomy" id="34880"/>
    <lineage>
        <taxon>Eukaryota</taxon>
        <taxon>Metazoa</taxon>
        <taxon>Chordata</taxon>
        <taxon>Craniata</taxon>
        <taxon>Vertebrata</taxon>
        <taxon>Euteleostomi</taxon>
        <taxon>Mammalia</taxon>
        <taxon>Eutheria</taxon>
        <taxon>Laurasiatheria</taxon>
        <taxon>Carnivora</taxon>
        <taxon>Caniformia</taxon>
        <taxon>Canidae</taxon>
        <taxon>Nyctereutes</taxon>
    </lineage>
</organism>
<reference evidence="2" key="1">
    <citation type="submission" date="2020-12" db="EMBL/GenBank/DDBJ databases">
        <authorList>
            <consortium name="Molecular Ecology Group"/>
        </authorList>
    </citation>
    <scope>NUCLEOTIDE SEQUENCE</scope>
    <source>
        <strain evidence="2">TBG_1078</strain>
    </source>
</reference>
<feature type="compositionally biased region" description="Low complexity" evidence="1">
    <location>
        <begin position="30"/>
        <end position="39"/>
    </location>
</feature>
<feature type="region of interest" description="Disordered" evidence="1">
    <location>
        <begin position="30"/>
        <end position="63"/>
    </location>
</feature>
<evidence type="ECO:0000313" key="2">
    <source>
        <dbReference type="EMBL" id="CAD7674800.1"/>
    </source>
</evidence>
<sequence length="191" mass="19893">MLWLACGRSPAAGYHRRCCPRRGPRLARGSWGSSGAAPPCASPPGPLAPAPQPGAASRGAGVGVRRRQPAAGCGQRGAGCLGLAVLQEAWLRHRRPSAMACLLMGSGGLGGNGHEGCSQVCRLPSHCPDVNQDLAFSPREKGKAHGHTVLGSWAHSRYLAYTCGKKKKLELSTGSPKPVTLQLVLFCLVTN</sequence>